<dbReference type="Pfam" id="PF13646">
    <property type="entry name" value="HEAT_2"/>
    <property type="match status" value="1"/>
</dbReference>
<protein>
    <recommendedName>
        <fullName evidence="3">HEAT repeat domain-containing protein</fullName>
    </recommendedName>
</protein>
<dbReference type="Gene3D" id="1.25.10.10">
    <property type="entry name" value="Leucine-rich Repeat Variant"/>
    <property type="match status" value="1"/>
</dbReference>
<dbReference type="InterPro" id="IPR016024">
    <property type="entry name" value="ARM-type_fold"/>
</dbReference>
<accession>A0AAX2ADE1</accession>
<evidence type="ECO:0008006" key="3">
    <source>
        <dbReference type="Google" id="ProtNLM"/>
    </source>
</evidence>
<dbReference type="EMBL" id="NXID01000055">
    <property type="protein sequence ID" value="RXK13837.1"/>
    <property type="molecule type" value="Genomic_DNA"/>
</dbReference>
<reference evidence="1 2" key="1">
    <citation type="submission" date="2017-09" db="EMBL/GenBank/DDBJ databases">
        <title>Genomics of the genus Arcobacter.</title>
        <authorList>
            <person name="Perez-Cataluna A."/>
            <person name="Figueras M.J."/>
            <person name="Salas-Masso N."/>
        </authorList>
    </citation>
    <scope>NUCLEOTIDE SEQUENCE [LARGE SCALE GENOMIC DNA]</scope>
    <source>
        <strain evidence="1 2">CECT 7386</strain>
    </source>
</reference>
<keyword evidence="2" id="KW-1185">Reference proteome</keyword>
<dbReference type="InterPro" id="IPR011989">
    <property type="entry name" value="ARM-like"/>
</dbReference>
<dbReference type="AlphaFoldDB" id="A0AAX2ADE1"/>
<dbReference type="SUPFAM" id="SSF48371">
    <property type="entry name" value="ARM repeat"/>
    <property type="match status" value="1"/>
</dbReference>
<dbReference type="Proteomes" id="UP000290092">
    <property type="component" value="Unassembled WGS sequence"/>
</dbReference>
<dbReference type="PROSITE" id="PS51257">
    <property type="entry name" value="PROKAR_LIPOPROTEIN"/>
    <property type="match status" value="1"/>
</dbReference>
<dbReference type="KEGG" id="amyt:AMYT_0027"/>
<evidence type="ECO:0000313" key="2">
    <source>
        <dbReference type="Proteomes" id="UP000290092"/>
    </source>
</evidence>
<dbReference type="RefSeq" id="WP_114840553.1">
    <property type="nucleotide sequence ID" value="NZ_CP031219.1"/>
</dbReference>
<name>A0AAX2ADE1_9BACT</name>
<comment type="caution">
    <text evidence="1">The sequence shown here is derived from an EMBL/GenBank/DDBJ whole genome shotgun (WGS) entry which is preliminary data.</text>
</comment>
<proteinExistence type="predicted"/>
<organism evidence="1 2">
    <name type="scientific">Malaciobacter mytili LMG 24559</name>
    <dbReference type="NCBI Taxonomy" id="1032238"/>
    <lineage>
        <taxon>Bacteria</taxon>
        <taxon>Pseudomonadati</taxon>
        <taxon>Campylobacterota</taxon>
        <taxon>Epsilonproteobacteria</taxon>
        <taxon>Campylobacterales</taxon>
        <taxon>Arcobacteraceae</taxon>
        <taxon>Malaciobacter</taxon>
    </lineage>
</organism>
<gene>
    <name evidence="1" type="ORF">CP985_12895</name>
</gene>
<sequence>MKKAKVLFQIVSISFIVLFFQACSIKIKMPVSETTPSTNSFNDTVDSSKAIKLKFKSTLTDDYKVSVGTQTDIFKVKHKDKDIDAQTFIKEGLQKEFSSRKLPIEFSLDSSDELTLEHFNILSRRTSAYSPMVTLSTLKIKVNYKGETKTFASFIKRGKVPLWSMSELYEPCYNEPTSLLIREVVAKINKEYFNYKLSDTKVYEIISKIEKDLAENKKLIYLDVYELAFSNNQIALNFLEKLTANIDEYVRLSAISGLGILGSEEQLDLLINLYQNSKLWQDRAMALKSIGDIGTTKALEFLRTEKNLFSLHDSLEANWNKIIFNLYLQ</sequence>
<evidence type="ECO:0000313" key="1">
    <source>
        <dbReference type="EMBL" id="RXK13837.1"/>
    </source>
</evidence>